<comment type="caution">
    <text evidence="1">The sequence shown here is derived from an EMBL/GenBank/DDBJ whole genome shotgun (WGS) entry which is preliminary data.</text>
</comment>
<dbReference type="EMBL" id="CM042881">
    <property type="protein sequence ID" value="KAI4384261.1"/>
    <property type="molecule type" value="Genomic_DNA"/>
</dbReference>
<organism evidence="1 2">
    <name type="scientific">Melastoma candidum</name>
    <dbReference type="NCBI Taxonomy" id="119954"/>
    <lineage>
        <taxon>Eukaryota</taxon>
        <taxon>Viridiplantae</taxon>
        <taxon>Streptophyta</taxon>
        <taxon>Embryophyta</taxon>
        <taxon>Tracheophyta</taxon>
        <taxon>Spermatophyta</taxon>
        <taxon>Magnoliopsida</taxon>
        <taxon>eudicotyledons</taxon>
        <taxon>Gunneridae</taxon>
        <taxon>Pentapetalae</taxon>
        <taxon>rosids</taxon>
        <taxon>malvids</taxon>
        <taxon>Myrtales</taxon>
        <taxon>Melastomataceae</taxon>
        <taxon>Melastomatoideae</taxon>
        <taxon>Melastomateae</taxon>
        <taxon>Melastoma</taxon>
    </lineage>
</organism>
<sequence>MRTALALPRTKSDSSSPPPPPPPPAPNSSNTRAPSPPPPPKAGSAAPVVVSKVPTLLPKGKQGEQPEKNHLETGQAKQKPLHWDKVDTGTEHSMVWNKICCGSFQFDDDLMEALFGTVATNRKSPRGNGDQRTTGNLSPGPSGQIFLLDPRKSQNIAIVLKSLSISRKEIIDALSQGRGLDGETIEKLNRIAPTKEEESKILEFRGESTRLADAESFLYHILKPCRLPSLGLTRCSSNAITNRMSHN</sequence>
<evidence type="ECO:0000313" key="2">
    <source>
        <dbReference type="Proteomes" id="UP001057402"/>
    </source>
</evidence>
<proteinExistence type="predicted"/>
<accession>A0ACB9S2E6</accession>
<gene>
    <name evidence="1" type="ORF">MLD38_002438</name>
</gene>
<dbReference type="Proteomes" id="UP001057402">
    <property type="component" value="Chromosome 2"/>
</dbReference>
<keyword evidence="2" id="KW-1185">Reference proteome</keyword>
<evidence type="ECO:0000313" key="1">
    <source>
        <dbReference type="EMBL" id="KAI4384261.1"/>
    </source>
</evidence>
<name>A0ACB9S2E6_9MYRT</name>
<protein>
    <submittedName>
        <fullName evidence="1">Uncharacterized protein</fullName>
    </submittedName>
</protein>
<reference evidence="2" key="1">
    <citation type="journal article" date="2023" name="Front. Plant Sci.">
        <title>Chromosomal-level genome assembly of Melastoma candidum provides insights into trichome evolution.</title>
        <authorList>
            <person name="Zhong Y."/>
            <person name="Wu W."/>
            <person name="Sun C."/>
            <person name="Zou P."/>
            <person name="Liu Y."/>
            <person name="Dai S."/>
            <person name="Zhou R."/>
        </authorList>
    </citation>
    <scope>NUCLEOTIDE SEQUENCE [LARGE SCALE GENOMIC DNA]</scope>
</reference>